<keyword evidence="3" id="KW-1185">Reference proteome</keyword>
<gene>
    <name evidence="2" type="ORF">O185_26795</name>
</gene>
<dbReference type="Pfam" id="PF13751">
    <property type="entry name" value="DDE_Tnp_1_6"/>
    <property type="match status" value="1"/>
</dbReference>
<dbReference type="AlphaFoldDB" id="U7QSS9"/>
<proteinExistence type="predicted"/>
<name>U7QSS9_PHOTE</name>
<organism evidence="2 3">
    <name type="scientific">Photorhabdus temperata J3</name>
    <dbReference type="NCBI Taxonomy" id="1389415"/>
    <lineage>
        <taxon>Bacteria</taxon>
        <taxon>Pseudomonadati</taxon>
        <taxon>Pseudomonadota</taxon>
        <taxon>Gammaproteobacteria</taxon>
        <taxon>Enterobacterales</taxon>
        <taxon>Morganellaceae</taxon>
        <taxon>Photorhabdus</taxon>
    </lineage>
</organism>
<evidence type="ECO:0000259" key="1">
    <source>
        <dbReference type="Pfam" id="PF13751"/>
    </source>
</evidence>
<dbReference type="InterPro" id="IPR025668">
    <property type="entry name" value="Tnp_DDE_dom"/>
</dbReference>
<accession>U7QSS9</accession>
<dbReference type="PATRIC" id="fig|1389415.4.peg.5201"/>
<evidence type="ECO:0000313" key="3">
    <source>
        <dbReference type="Proteomes" id="UP000017133"/>
    </source>
</evidence>
<evidence type="ECO:0000313" key="2">
    <source>
        <dbReference type="EMBL" id="ERT10180.1"/>
    </source>
</evidence>
<protein>
    <recommendedName>
        <fullName evidence="1">Transposase DDE domain-containing protein</fullName>
    </recommendedName>
</protein>
<comment type="caution">
    <text evidence="2">The sequence shown here is derived from an EMBL/GenBank/DDBJ whole genome shotgun (WGS) entry which is preliminary data.</text>
</comment>
<dbReference type="Proteomes" id="UP000017133">
    <property type="component" value="Unassembled WGS sequence"/>
</dbReference>
<reference evidence="2 3" key="1">
    <citation type="submission" date="2013-10" db="EMBL/GenBank/DDBJ databases">
        <title>Whole Genome Shotgun Sequence of Photorhabdus temperata J3.</title>
        <authorList>
            <person name="Park G.-S."/>
            <person name="Hong S.-J."/>
            <person name="Shin J.-H."/>
        </authorList>
    </citation>
    <scope>NUCLEOTIDE SEQUENCE [LARGE SCALE GENOMIC DNA]</scope>
    <source>
        <strain evidence="2 3">J3</strain>
    </source>
</reference>
<dbReference type="EMBL" id="AXDT01000539">
    <property type="protein sequence ID" value="ERT10180.1"/>
    <property type="molecule type" value="Genomic_DNA"/>
</dbReference>
<sequence>MEISEVTVKMVLESDMNRSPSKLLSDLHRGNTQRKETIERSFADAKQHHGHRYARFRGLLKVQIQCLLAATAQNIKKIALLVATFCYFYCWIKRACDTAEAKMAPRKTITWA</sequence>
<feature type="domain" description="Transposase DDE" evidence="1">
    <location>
        <begin position="16"/>
        <end position="78"/>
    </location>
</feature>